<organism evidence="2 3">
    <name type="scientific">Rhipicephalus sanguineus</name>
    <name type="common">Brown dog tick</name>
    <name type="synonym">Ixodes sanguineus</name>
    <dbReference type="NCBI Taxonomy" id="34632"/>
    <lineage>
        <taxon>Eukaryota</taxon>
        <taxon>Metazoa</taxon>
        <taxon>Ecdysozoa</taxon>
        <taxon>Arthropoda</taxon>
        <taxon>Chelicerata</taxon>
        <taxon>Arachnida</taxon>
        <taxon>Acari</taxon>
        <taxon>Parasitiformes</taxon>
        <taxon>Ixodida</taxon>
        <taxon>Ixodoidea</taxon>
        <taxon>Ixodidae</taxon>
        <taxon>Rhipicephalinae</taxon>
        <taxon>Rhipicephalus</taxon>
        <taxon>Rhipicephalus</taxon>
    </lineage>
</organism>
<accession>A0A9D4Q4Q2</accession>
<dbReference type="EMBL" id="JABSTV010001248">
    <property type="protein sequence ID" value="KAH7967940.1"/>
    <property type="molecule type" value="Genomic_DNA"/>
</dbReference>
<gene>
    <name evidence="2" type="ORF">HPB52_004211</name>
</gene>
<evidence type="ECO:0000313" key="3">
    <source>
        <dbReference type="Proteomes" id="UP000821837"/>
    </source>
</evidence>
<reference evidence="2" key="1">
    <citation type="journal article" date="2020" name="Cell">
        <title>Large-Scale Comparative Analyses of Tick Genomes Elucidate Their Genetic Diversity and Vector Capacities.</title>
        <authorList>
            <consortium name="Tick Genome and Microbiome Consortium (TIGMIC)"/>
            <person name="Jia N."/>
            <person name="Wang J."/>
            <person name="Shi W."/>
            <person name="Du L."/>
            <person name="Sun Y."/>
            <person name="Zhan W."/>
            <person name="Jiang J.F."/>
            <person name="Wang Q."/>
            <person name="Zhang B."/>
            <person name="Ji P."/>
            <person name="Bell-Sakyi L."/>
            <person name="Cui X.M."/>
            <person name="Yuan T.T."/>
            <person name="Jiang B.G."/>
            <person name="Yang W.F."/>
            <person name="Lam T.T."/>
            <person name="Chang Q.C."/>
            <person name="Ding S.J."/>
            <person name="Wang X.J."/>
            <person name="Zhu J.G."/>
            <person name="Ruan X.D."/>
            <person name="Zhao L."/>
            <person name="Wei J.T."/>
            <person name="Ye R.Z."/>
            <person name="Que T.C."/>
            <person name="Du C.H."/>
            <person name="Zhou Y.H."/>
            <person name="Cheng J.X."/>
            <person name="Dai P.F."/>
            <person name="Guo W.B."/>
            <person name="Han X.H."/>
            <person name="Huang E.J."/>
            <person name="Li L.F."/>
            <person name="Wei W."/>
            <person name="Gao Y.C."/>
            <person name="Liu J.Z."/>
            <person name="Shao H.Z."/>
            <person name="Wang X."/>
            <person name="Wang C.C."/>
            <person name="Yang T.C."/>
            <person name="Huo Q.B."/>
            <person name="Li W."/>
            <person name="Chen H.Y."/>
            <person name="Chen S.E."/>
            <person name="Zhou L.G."/>
            <person name="Ni X.B."/>
            <person name="Tian J.H."/>
            <person name="Sheng Y."/>
            <person name="Liu T."/>
            <person name="Pan Y.S."/>
            <person name="Xia L.Y."/>
            <person name="Li J."/>
            <person name="Zhao F."/>
            <person name="Cao W.C."/>
        </authorList>
    </citation>
    <scope>NUCLEOTIDE SEQUENCE</scope>
    <source>
        <strain evidence="2">Rsan-2018</strain>
    </source>
</reference>
<sequence length="268" mass="29921">MLIHHREDCAGAPGPTQTEKRPPVSPSLRRMQVPASVVSETLPVKELEERITTVTAHATNQAGVIIDLPLQPKLTGGLDADLRFPEQGSPATFDIPADINSASQLKPAEDLTVAEVIFPNPVISQPATIQSQSSSQTLRPSHIKRRRALRSMISRLDNSHVSTMEALPITLDHNENSRVFILETLCLTTSRCNKDSIDPITMMWLTTHTTDSSERQRPDSFRRAQYEPRPSRVLQLWFHRTYSSVLSSTPPITEDTTNVLATKNRYII</sequence>
<comment type="caution">
    <text evidence="2">The sequence shown here is derived from an EMBL/GenBank/DDBJ whole genome shotgun (WGS) entry which is preliminary data.</text>
</comment>
<keyword evidence="3" id="KW-1185">Reference proteome</keyword>
<dbReference type="AlphaFoldDB" id="A0A9D4Q4Q2"/>
<reference evidence="2" key="2">
    <citation type="submission" date="2021-09" db="EMBL/GenBank/DDBJ databases">
        <authorList>
            <person name="Jia N."/>
            <person name="Wang J."/>
            <person name="Shi W."/>
            <person name="Du L."/>
            <person name="Sun Y."/>
            <person name="Zhan W."/>
            <person name="Jiang J."/>
            <person name="Wang Q."/>
            <person name="Zhang B."/>
            <person name="Ji P."/>
            <person name="Sakyi L.B."/>
            <person name="Cui X."/>
            <person name="Yuan T."/>
            <person name="Jiang B."/>
            <person name="Yang W."/>
            <person name="Lam T.T.-Y."/>
            <person name="Chang Q."/>
            <person name="Ding S."/>
            <person name="Wang X."/>
            <person name="Zhu J."/>
            <person name="Ruan X."/>
            <person name="Zhao L."/>
            <person name="Wei J."/>
            <person name="Que T."/>
            <person name="Du C."/>
            <person name="Cheng J."/>
            <person name="Dai P."/>
            <person name="Han X."/>
            <person name="Huang E."/>
            <person name="Gao Y."/>
            <person name="Liu J."/>
            <person name="Shao H."/>
            <person name="Ye R."/>
            <person name="Li L."/>
            <person name="Wei W."/>
            <person name="Wang X."/>
            <person name="Wang C."/>
            <person name="Huo Q."/>
            <person name="Li W."/>
            <person name="Guo W."/>
            <person name="Chen H."/>
            <person name="Chen S."/>
            <person name="Zhou L."/>
            <person name="Zhou L."/>
            <person name="Ni X."/>
            <person name="Tian J."/>
            <person name="Zhou Y."/>
            <person name="Sheng Y."/>
            <person name="Liu T."/>
            <person name="Pan Y."/>
            <person name="Xia L."/>
            <person name="Li J."/>
            <person name="Zhao F."/>
            <person name="Cao W."/>
        </authorList>
    </citation>
    <scope>NUCLEOTIDE SEQUENCE</scope>
    <source>
        <strain evidence="2">Rsan-2018</strain>
        <tissue evidence="2">Larvae</tissue>
    </source>
</reference>
<protein>
    <submittedName>
        <fullName evidence="2">Uncharacterized protein</fullName>
    </submittedName>
</protein>
<evidence type="ECO:0000256" key="1">
    <source>
        <dbReference type="SAM" id="MobiDB-lite"/>
    </source>
</evidence>
<name>A0A9D4Q4Q2_RHISA</name>
<dbReference type="Proteomes" id="UP000821837">
    <property type="component" value="Unassembled WGS sequence"/>
</dbReference>
<feature type="region of interest" description="Disordered" evidence="1">
    <location>
        <begin position="1"/>
        <end position="28"/>
    </location>
</feature>
<evidence type="ECO:0000313" key="2">
    <source>
        <dbReference type="EMBL" id="KAH7967940.1"/>
    </source>
</evidence>
<proteinExistence type="predicted"/>